<evidence type="ECO:0000313" key="4">
    <source>
        <dbReference type="Proteomes" id="UP000507222"/>
    </source>
</evidence>
<evidence type="ECO:0000313" key="3">
    <source>
        <dbReference type="EMBL" id="CAB4263475.1"/>
    </source>
</evidence>
<organism evidence="3 4">
    <name type="scientific">Prunus armeniaca</name>
    <name type="common">Apricot</name>
    <name type="synonym">Armeniaca vulgaris</name>
    <dbReference type="NCBI Taxonomy" id="36596"/>
    <lineage>
        <taxon>Eukaryota</taxon>
        <taxon>Viridiplantae</taxon>
        <taxon>Streptophyta</taxon>
        <taxon>Embryophyta</taxon>
        <taxon>Tracheophyta</taxon>
        <taxon>Spermatophyta</taxon>
        <taxon>Magnoliopsida</taxon>
        <taxon>eudicotyledons</taxon>
        <taxon>Gunneridae</taxon>
        <taxon>Pentapetalae</taxon>
        <taxon>rosids</taxon>
        <taxon>fabids</taxon>
        <taxon>Rosales</taxon>
        <taxon>Rosaceae</taxon>
        <taxon>Amygdaloideae</taxon>
        <taxon>Amygdaleae</taxon>
        <taxon>Prunus</taxon>
    </lineage>
</organism>
<sequence>MEEDDGSSKYPGNEIIKSNGADAGIFASRTSDVHWSNTAEGQGSSGGTKLEGDGHNLGNIKYNISDNKITALNGESDVGMFSFHNVGVYWSNAGQGQGGREGNKGLKSKGICHNIYNNNISADSSAKVGLENFGNSKYIDDHGKAAGGSSSAQGQGGGRGTKPKGDGYNIRGNNIKGDGDRKAFHNFGNIEYNLKTTNTEDDGSTSQANIHRNTITARNGASHVGMFTFHNVDVWSNAGRGQGGRQGNNGFAKLKGISHNICNNKISAYKSTNVGLQNFGNIRYNCKTASIYGWLGLVGFWYLFQNFFGPMWL</sequence>
<gene>
    <name evidence="3" type="ORF">CURHAP_LOCUS3681</name>
</gene>
<dbReference type="Proteomes" id="UP000507222">
    <property type="component" value="Unassembled WGS sequence"/>
</dbReference>
<evidence type="ECO:0000256" key="1">
    <source>
        <dbReference type="SAM" id="MobiDB-lite"/>
    </source>
</evidence>
<dbReference type="AlphaFoldDB" id="A0A6J5TKI5"/>
<dbReference type="EMBL" id="CAEKDK010000001">
    <property type="protein sequence ID" value="CAB4263475.1"/>
    <property type="molecule type" value="Genomic_DNA"/>
</dbReference>
<accession>A0A6J5TKI5</accession>
<protein>
    <submittedName>
        <fullName evidence="3">Uncharacterized protein</fullName>
    </submittedName>
</protein>
<feature type="region of interest" description="Disordered" evidence="1">
    <location>
        <begin position="33"/>
        <end position="52"/>
    </location>
</feature>
<keyword evidence="2" id="KW-1133">Transmembrane helix</keyword>
<keyword evidence="2" id="KW-0472">Membrane</keyword>
<reference evidence="3 4" key="1">
    <citation type="submission" date="2020-05" db="EMBL/GenBank/DDBJ databases">
        <authorList>
            <person name="Campoy J."/>
            <person name="Schneeberger K."/>
            <person name="Spophaly S."/>
        </authorList>
    </citation>
    <scope>NUCLEOTIDE SEQUENCE [LARGE SCALE GENOMIC DNA]</scope>
    <source>
        <strain evidence="3">PruArmRojPasFocal</strain>
    </source>
</reference>
<feature type="transmembrane region" description="Helical" evidence="2">
    <location>
        <begin position="291"/>
        <end position="308"/>
    </location>
</feature>
<feature type="compositionally biased region" description="Polar residues" evidence="1">
    <location>
        <begin position="33"/>
        <end position="42"/>
    </location>
</feature>
<name>A0A6J5TKI5_PRUAR</name>
<keyword evidence="2" id="KW-0812">Transmembrane</keyword>
<feature type="region of interest" description="Disordered" evidence="1">
    <location>
        <begin position="144"/>
        <end position="174"/>
    </location>
</feature>
<proteinExistence type="predicted"/>
<evidence type="ECO:0000256" key="2">
    <source>
        <dbReference type="SAM" id="Phobius"/>
    </source>
</evidence>